<dbReference type="InterPro" id="IPR059179">
    <property type="entry name" value="MLKL-like_MCAfunc"/>
</dbReference>
<evidence type="ECO:0000313" key="2">
    <source>
        <dbReference type="Proteomes" id="UP001215598"/>
    </source>
</evidence>
<proteinExistence type="predicted"/>
<keyword evidence="2" id="KW-1185">Reference proteome</keyword>
<name>A0AAD7I036_9AGAR</name>
<dbReference type="Gene3D" id="1.20.930.20">
    <property type="entry name" value="Adaptor protein Cbl, N-terminal domain"/>
    <property type="match status" value="1"/>
</dbReference>
<dbReference type="Proteomes" id="UP001215598">
    <property type="component" value="Unassembled WGS sequence"/>
</dbReference>
<comment type="caution">
    <text evidence="1">The sequence shown here is derived from an EMBL/GenBank/DDBJ whole genome shotgun (WGS) entry which is preliminary data.</text>
</comment>
<gene>
    <name evidence="1" type="ORF">B0H16DRAFT_181103</name>
</gene>
<accession>A0AAD7I036</accession>
<organism evidence="1 2">
    <name type="scientific">Mycena metata</name>
    <dbReference type="NCBI Taxonomy" id="1033252"/>
    <lineage>
        <taxon>Eukaryota</taxon>
        <taxon>Fungi</taxon>
        <taxon>Dikarya</taxon>
        <taxon>Basidiomycota</taxon>
        <taxon>Agaricomycotina</taxon>
        <taxon>Agaricomycetes</taxon>
        <taxon>Agaricomycetidae</taxon>
        <taxon>Agaricales</taxon>
        <taxon>Marasmiineae</taxon>
        <taxon>Mycenaceae</taxon>
        <taxon>Mycena</taxon>
    </lineage>
</organism>
<dbReference type="CDD" id="cd21037">
    <property type="entry name" value="MLKL_NTD"/>
    <property type="match status" value="1"/>
</dbReference>
<sequence>MPHHTTLTEVRLNNISKCMAITVNTLDVLVNTLNVSGLEAISNTTQSLLGLMGTIKQDKSDCVELMEHTHQFLNGIIGVYIKSDTGAEFPPSMLNQIAKFTETLHKIHTFVEAQQSGSKIKKFFRQGELSVLLKGCKEGLQQGLDFFQFKTTTDLMVDATKLHDQAQVVHQEVLNIIETMSNSDSASSISQM</sequence>
<dbReference type="EMBL" id="JARKIB010000147">
    <property type="protein sequence ID" value="KAJ7732156.1"/>
    <property type="molecule type" value="Genomic_DNA"/>
</dbReference>
<reference evidence="1" key="1">
    <citation type="submission" date="2023-03" db="EMBL/GenBank/DDBJ databases">
        <title>Massive genome expansion in bonnet fungi (Mycena s.s.) driven by repeated elements and novel gene families across ecological guilds.</title>
        <authorList>
            <consortium name="Lawrence Berkeley National Laboratory"/>
            <person name="Harder C.B."/>
            <person name="Miyauchi S."/>
            <person name="Viragh M."/>
            <person name="Kuo A."/>
            <person name="Thoen E."/>
            <person name="Andreopoulos B."/>
            <person name="Lu D."/>
            <person name="Skrede I."/>
            <person name="Drula E."/>
            <person name="Henrissat B."/>
            <person name="Morin E."/>
            <person name="Kohler A."/>
            <person name="Barry K."/>
            <person name="LaButti K."/>
            <person name="Morin E."/>
            <person name="Salamov A."/>
            <person name="Lipzen A."/>
            <person name="Mereny Z."/>
            <person name="Hegedus B."/>
            <person name="Baldrian P."/>
            <person name="Stursova M."/>
            <person name="Weitz H."/>
            <person name="Taylor A."/>
            <person name="Grigoriev I.V."/>
            <person name="Nagy L.G."/>
            <person name="Martin F."/>
            <person name="Kauserud H."/>
        </authorList>
    </citation>
    <scope>NUCLEOTIDE SEQUENCE</scope>
    <source>
        <strain evidence="1">CBHHK182m</strain>
    </source>
</reference>
<dbReference type="AlphaFoldDB" id="A0AAD7I036"/>
<dbReference type="InterPro" id="IPR036537">
    <property type="entry name" value="Adaptor_Cbl_N_dom_sf"/>
</dbReference>
<evidence type="ECO:0000313" key="1">
    <source>
        <dbReference type="EMBL" id="KAJ7732156.1"/>
    </source>
</evidence>
<protein>
    <submittedName>
        <fullName evidence="1">Uncharacterized protein</fullName>
    </submittedName>
</protein>
<dbReference type="GO" id="GO:0007166">
    <property type="term" value="P:cell surface receptor signaling pathway"/>
    <property type="evidence" value="ECO:0007669"/>
    <property type="project" value="InterPro"/>
</dbReference>